<dbReference type="RefSeq" id="XP_062717555.1">
    <property type="nucleotide sequence ID" value="XM_062867271.1"/>
</dbReference>
<evidence type="ECO:0000313" key="4">
    <source>
        <dbReference type="Proteomes" id="UP001273166"/>
    </source>
</evidence>
<keyword evidence="4" id="KW-1185">Reference proteome</keyword>
<name>A0AAJ0LXZ6_9PEZI</name>
<evidence type="ECO:0000259" key="2">
    <source>
        <dbReference type="Pfam" id="PF15377"/>
    </source>
</evidence>
<dbReference type="Proteomes" id="UP001273166">
    <property type="component" value="Unassembled WGS sequence"/>
</dbReference>
<gene>
    <name evidence="3" type="ORF">B0T15DRAFT_497489</name>
</gene>
<sequence length="199" mass="20797">MSRKITANNLQYTTTLPPFLARLRGQHTSETDRDAPDPILAARRRPAKPRSGSAEAEDAPLVVDEYGNTVVDITVGVDGTVKEKSEQAGSAGDAQNKDGDTSSSVAAAEGAAGEQLPGVIQAGAQRKKRKIGRVIGGADADEGESEETGWKEKEGAKTSKPATATAREPQESGDSAPAPKAKTKKKAKKIKLSFGDEEG</sequence>
<feature type="compositionally biased region" description="Basic and acidic residues" evidence="1">
    <location>
        <begin position="148"/>
        <end position="157"/>
    </location>
</feature>
<dbReference type="EMBL" id="JAUDZG010000008">
    <property type="protein sequence ID" value="KAK3301775.1"/>
    <property type="molecule type" value="Genomic_DNA"/>
</dbReference>
<feature type="region of interest" description="Disordered" evidence="1">
    <location>
        <begin position="79"/>
        <end position="199"/>
    </location>
</feature>
<organism evidence="3 4">
    <name type="scientific">Chaetomium strumarium</name>
    <dbReference type="NCBI Taxonomy" id="1170767"/>
    <lineage>
        <taxon>Eukaryota</taxon>
        <taxon>Fungi</taxon>
        <taxon>Dikarya</taxon>
        <taxon>Ascomycota</taxon>
        <taxon>Pezizomycotina</taxon>
        <taxon>Sordariomycetes</taxon>
        <taxon>Sordariomycetidae</taxon>
        <taxon>Sordariales</taxon>
        <taxon>Chaetomiaceae</taxon>
        <taxon>Chaetomium</taxon>
    </lineage>
</organism>
<dbReference type="AlphaFoldDB" id="A0AAJ0LXZ6"/>
<comment type="caution">
    <text evidence="3">The sequence shown here is derived from an EMBL/GenBank/DDBJ whole genome shotgun (WGS) entry which is preliminary data.</text>
</comment>
<accession>A0AAJ0LXZ6</accession>
<feature type="compositionally biased region" description="Basic and acidic residues" evidence="1">
    <location>
        <begin position="27"/>
        <end position="36"/>
    </location>
</feature>
<protein>
    <recommendedName>
        <fullName evidence="2">DUF4604 domain-containing protein</fullName>
    </recommendedName>
</protein>
<reference evidence="3" key="2">
    <citation type="submission" date="2023-06" db="EMBL/GenBank/DDBJ databases">
        <authorList>
            <consortium name="Lawrence Berkeley National Laboratory"/>
            <person name="Mondo S.J."/>
            <person name="Hensen N."/>
            <person name="Bonometti L."/>
            <person name="Westerberg I."/>
            <person name="Brannstrom I.O."/>
            <person name="Guillou S."/>
            <person name="Cros-Aarteil S."/>
            <person name="Calhoun S."/>
            <person name="Haridas S."/>
            <person name="Kuo A."/>
            <person name="Pangilinan J."/>
            <person name="Riley R."/>
            <person name="Labutti K."/>
            <person name="Andreopoulos B."/>
            <person name="Lipzen A."/>
            <person name="Chen C."/>
            <person name="Yanf M."/>
            <person name="Daum C."/>
            <person name="Ng V."/>
            <person name="Clum A."/>
            <person name="Steindorff A."/>
            <person name="Ohm R."/>
            <person name="Martin F."/>
            <person name="Silar P."/>
            <person name="Natvig D."/>
            <person name="Lalanne C."/>
            <person name="Gautier V."/>
            <person name="Ament-Velasquez S.L."/>
            <person name="Kruys A."/>
            <person name="Hutchinson M.I."/>
            <person name="Powell A.J."/>
            <person name="Barry K."/>
            <person name="Miller A.N."/>
            <person name="Grigoriev I.V."/>
            <person name="Debuchy R."/>
            <person name="Gladieux P."/>
            <person name="Thoren M.H."/>
            <person name="Johannesson H."/>
        </authorList>
    </citation>
    <scope>NUCLEOTIDE SEQUENCE</scope>
    <source>
        <strain evidence="3">CBS 333.67</strain>
    </source>
</reference>
<feature type="region of interest" description="Disordered" evidence="1">
    <location>
        <begin position="20"/>
        <end position="61"/>
    </location>
</feature>
<reference evidence="3" key="1">
    <citation type="journal article" date="2023" name="Mol. Phylogenet. Evol.">
        <title>Genome-scale phylogeny and comparative genomics of the fungal order Sordariales.</title>
        <authorList>
            <person name="Hensen N."/>
            <person name="Bonometti L."/>
            <person name="Westerberg I."/>
            <person name="Brannstrom I.O."/>
            <person name="Guillou S."/>
            <person name="Cros-Aarteil S."/>
            <person name="Calhoun S."/>
            <person name="Haridas S."/>
            <person name="Kuo A."/>
            <person name="Mondo S."/>
            <person name="Pangilinan J."/>
            <person name="Riley R."/>
            <person name="LaButti K."/>
            <person name="Andreopoulos B."/>
            <person name="Lipzen A."/>
            <person name="Chen C."/>
            <person name="Yan M."/>
            <person name="Daum C."/>
            <person name="Ng V."/>
            <person name="Clum A."/>
            <person name="Steindorff A."/>
            <person name="Ohm R.A."/>
            <person name="Martin F."/>
            <person name="Silar P."/>
            <person name="Natvig D.O."/>
            <person name="Lalanne C."/>
            <person name="Gautier V."/>
            <person name="Ament-Velasquez S.L."/>
            <person name="Kruys A."/>
            <person name="Hutchinson M.I."/>
            <person name="Powell A.J."/>
            <person name="Barry K."/>
            <person name="Miller A.N."/>
            <person name="Grigoriev I.V."/>
            <person name="Debuchy R."/>
            <person name="Gladieux P."/>
            <person name="Hiltunen Thoren M."/>
            <person name="Johannesson H."/>
        </authorList>
    </citation>
    <scope>NUCLEOTIDE SEQUENCE</scope>
    <source>
        <strain evidence="3">CBS 333.67</strain>
    </source>
</reference>
<feature type="compositionally biased region" description="Basic residues" evidence="1">
    <location>
        <begin position="181"/>
        <end position="191"/>
    </location>
</feature>
<proteinExistence type="predicted"/>
<feature type="domain" description="DUF4604" evidence="2">
    <location>
        <begin position="8"/>
        <end position="198"/>
    </location>
</feature>
<dbReference type="InterPro" id="IPR027911">
    <property type="entry name" value="DUF4604"/>
</dbReference>
<evidence type="ECO:0000313" key="3">
    <source>
        <dbReference type="EMBL" id="KAK3301775.1"/>
    </source>
</evidence>
<dbReference type="Pfam" id="PF15377">
    <property type="entry name" value="DUF4604"/>
    <property type="match status" value="1"/>
</dbReference>
<dbReference type="GeneID" id="87886100"/>
<evidence type="ECO:0000256" key="1">
    <source>
        <dbReference type="SAM" id="MobiDB-lite"/>
    </source>
</evidence>